<dbReference type="InterPro" id="IPR027417">
    <property type="entry name" value="P-loop_NTPase"/>
</dbReference>
<feature type="domain" description="ABC transporter" evidence="6">
    <location>
        <begin position="5"/>
        <end position="256"/>
    </location>
</feature>
<dbReference type="GO" id="GO:0015833">
    <property type="term" value="P:peptide transport"/>
    <property type="evidence" value="ECO:0007669"/>
    <property type="project" value="InterPro"/>
</dbReference>
<evidence type="ECO:0000256" key="2">
    <source>
        <dbReference type="ARBA" id="ARBA00022448"/>
    </source>
</evidence>
<dbReference type="GO" id="GO:0005524">
    <property type="term" value="F:ATP binding"/>
    <property type="evidence" value="ECO:0007669"/>
    <property type="project" value="UniProtKB-KW"/>
</dbReference>
<reference evidence="8" key="1">
    <citation type="submission" date="2017-11" db="EMBL/GenBank/DDBJ databases">
        <authorList>
            <person name="Chan K.G."/>
            <person name="Lee L.S."/>
        </authorList>
    </citation>
    <scope>NUCLEOTIDE SEQUENCE [LARGE SCALE GENOMIC DNA]</scope>
    <source>
        <strain evidence="8">DSM 100970</strain>
    </source>
</reference>
<dbReference type="InterPro" id="IPR003593">
    <property type="entry name" value="AAA+_ATPase"/>
</dbReference>
<dbReference type="FunFam" id="3.40.50.300:FF:000016">
    <property type="entry name" value="Oligopeptide ABC transporter ATP-binding component"/>
    <property type="match status" value="1"/>
</dbReference>
<evidence type="ECO:0000313" key="7">
    <source>
        <dbReference type="EMBL" id="AUR52390.1"/>
    </source>
</evidence>
<evidence type="ECO:0000313" key="8">
    <source>
        <dbReference type="Proteomes" id="UP000236655"/>
    </source>
</evidence>
<comment type="similarity">
    <text evidence="1">Belongs to the ABC transporter superfamily.</text>
</comment>
<organism evidence="7 8">
    <name type="scientific">Aquella oligotrophica</name>
    <dbReference type="NCBI Taxonomy" id="2067065"/>
    <lineage>
        <taxon>Bacteria</taxon>
        <taxon>Pseudomonadati</taxon>
        <taxon>Pseudomonadota</taxon>
        <taxon>Betaproteobacteria</taxon>
        <taxon>Neisseriales</taxon>
        <taxon>Neisseriaceae</taxon>
        <taxon>Aquella</taxon>
    </lineage>
</organism>
<dbReference type="SMART" id="SM00382">
    <property type="entry name" value="AAA"/>
    <property type="match status" value="1"/>
</dbReference>
<dbReference type="PANTHER" id="PTHR43776:SF7">
    <property type="entry name" value="D,D-DIPEPTIDE TRANSPORT ATP-BINDING PROTEIN DDPF-RELATED"/>
    <property type="match status" value="1"/>
</dbReference>
<keyword evidence="8" id="KW-1185">Reference proteome</keyword>
<dbReference type="AlphaFoldDB" id="A0A2I7N7H2"/>
<dbReference type="PANTHER" id="PTHR43776">
    <property type="entry name" value="TRANSPORT ATP-BINDING PROTEIN"/>
    <property type="match status" value="1"/>
</dbReference>
<dbReference type="InterPro" id="IPR003439">
    <property type="entry name" value="ABC_transporter-like_ATP-bd"/>
</dbReference>
<evidence type="ECO:0000256" key="1">
    <source>
        <dbReference type="ARBA" id="ARBA00005417"/>
    </source>
</evidence>
<dbReference type="SUPFAM" id="SSF52540">
    <property type="entry name" value="P-loop containing nucleoside triphosphate hydrolases"/>
    <property type="match status" value="1"/>
</dbReference>
<gene>
    <name evidence="7" type="ORF">CUN60_08795</name>
</gene>
<dbReference type="KEGG" id="nba:CUN60_08795"/>
<evidence type="ECO:0000256" key="4">
    <source>
        <dbReference type="ARBA" id="ARBA00022741"/>
    </source>
</evidence>
<dbReference type="InterPro" id="IPR013563">
    <property type="entry name" value="Oligopep_ABC_C"/>
</dbReference>
<keyword evidence="5 7" id="KW-0067">ATP-binding</keyword>
<protein>
    <submittedName>
        <fullName evidence="7">Oligopeptide ABC transporter ATP-binding protein OppF</fullName>
    </submittedName>
</protein>
<dbReference type="InterPro" id="IPR017871">
    <property type="entry name" value="ABC_transporter-like_CS"/>
</dbReference>
<dbReference type="PROSITE" id="PS50893">
    <property type="entry name" value="ABC_TRANSPORTER_2"/>
    <property type="match status" value="1"/>
</dbReference>
<proteinExistence type="inferred from homology"/>
<dbReference type="OrthoDB" id="9802772at2"/>
<keyword evidence="2" id="KW-0813">Transport</keyword>
<dbReference type="RefSeq" id="WP_102951683.1">
    <property type="nucleotide sequence ID" value="NZ_CP024847.1"/>
</dbReference>
<keyword evidence="4" id="KW-0547">Nucleotide-binding</keyword>
<dbReference type="CDD" id="cd03257">
    <property type="entry name" value="ABC_NikE_OppD_transporters"/>
    <property type="match status" value="1"/>
</dbReference>
<dbReference type="InterPro" id="IPR050319">
    <property type="entry name" value="ABC_transp_ATP-bind"/>
</dbReference>
<dbReference type="Gene3D" id="3.40.50.300">
    <property type="entry name" value="P-loop containing nucleotide triphosphate hydrolases"/>
    <property type="match status" value="1"/>
</dbReference>
<keyword evidence="3" id="KW-0472">Membrane</keyword>
<keyword evidence="3" id="KW-1003">Cell membrane</keyword>
<dbReference type="Pfam" id="PF00005">
    <property type="entry name" value="ABC_tran"/>
    <property type="match status" value="1"/>
</dbReference>
<dbReference type="Proteomes" id="UP000236655">
    <property type="component" value="Chromosome"/>
</dbReference>
<evidence type="ECO:0000256" key="5">
    <source>
        <dbReference type="ARBA" id="ARBA00022840"/>
    </source>
</evidence>
<name>A0A2I7N7H2_9NEIS</name>
<accession>A0A2I7N7H2</accession>
<evidence type="ECO:0000259" key="6">
    <source>
        <dbReference type="PROSITE" id="PS50893"/>
    </source>
</evidence>
<evidence type="ECO:0000256" key="3">
    <source>
        <dbReference type="ARBA" id="ARBA00022475"/>
    </source>
</evidence>
<dbReference type="GO" id="GO:0016887">
    <property type="term" value="F:ATP hydrolysis activity"/>
    <property type="evidence" value="ECO:0007669"/>
    <property type="project" value="InterPro"/>
</dbReference>
<dbReference type="PROSITE" id="PS00211">
    <property type="entry name" value="ABC_TRANSPORTER_1"/>
    <property type="match status" value="1"/>
</dbReference>
<dbReference type="GO" id="GO:0055085">
    <property type="term" value="P:transmembrane transport"/>
    <property type="evidence" value="ECO:0007669"/>
    <property type="project" value="UniProtKB-ARBA"/>
</dbReference>
<sequence length="329" mass="36616">MNKILEVKNLKVYFHLKSSFLKPAKIVHAVDGVSFDVYEGETLGIVGESGCGKSSLARALVGLNPITGGSAIFDNKIDLAKAESNDWNEVHKQVQFIFQDPVAALDPRMTIAEIIAEPLQTLYPDMNKNKVMSRVLETMKLVGLSHNQINRYPTEFSGGQCQRIGIARALILNPKVLICDESVSALDVSIKAQIINLLQDLQQKLKLTILFISHDLSVIKHISDRILVMYLGNIMELGDKGSIYKNPLHPYTRVLLAAVPIANPELEKHKETQLLEGELPSPLNPPKGCVFNTRCTLADEKCRTMRPEKSVFDNTIICCHKANYNITKN</sequence>
<dbReference type="EMBL" id="CP024847">
    <property type="protein sequence ID" value="AUR52390.1"/>
    <property type="molecule type" value="Genomic_DNA"/>
</dbReference>
<dbReference type="NCBIfam" id="TIGR01727">
    <property type="entry name" value="oligo_HPY"/>
    <property type="match status" value="1"/>
</dbReference>
<dbReference type="Pfam" id="PF08352">
    <property type="entry name" value="oligo_HPY"/>
    <property type="match status" value="1"/>
</dbReference>